<dbReference type="InterPro" id="IPR024572">
    <property type="entry name" value="RcnB"/>
</dbReference>
<proteinExistence type="predicted"/>
<comment type="caution">
    <text evidence="3">The sequence shown here is derived from an EMBL/GenBank/DDBJ whole genome shotgun (WGS) entry which is preliminary data.</text>
</comment>
<accession>A0A162KU20</accession>
<dbReference type="AlphaFoldDB" id="A0A162KU20"/>
<evidence type="ECO:0000313" key="3">
    <source>
        <dbReference type="EMBL" id="KYO52090.1"/>
    </source>
</evidence>
<evidence type="ECO:0000256" key="2">
    <source>
        <dbReference type="SAM" id="SignalP"/>
    </source>
</evidence>
<evidence type="ECO:0000313" key="4">
    <source>
        <dbReference type="Proteomes" id="UP000075787"/>
    </source>
</evidence>
<feature type="compositionally biased region" description="Basic and acidic residues" evidence="1">
    <location>
        <begin position="47"/>
        <end position="67"/>
    </location>
</feature>
<dbReference type="Gene3D" id="3.10.450.160">
    <property type="entry name" value="inner membrane protein cigr"/>
    <property type="match status" value="1"/>
</dbReference>
<sequence length="167" mass="18153">MRRHLAVLAISLIALPGIMAGPGVFNSALADPPPHAKGGGGPKHGKHDRDDRHDDRGPGRQDHRYDDRGPALINVNIITGDERRIITDYIGDHRGLFGYEPLPPGIARNLARGKPLPPGIAKKRLPGPLYDRLPRREGYEWIQAGRDILLIAAATGVIVDILNNAVD</sequence>
<dbReference type="Pfam" id="PF11776">
    <property type="entry name" value="RcnB"/>
    <property type="match status" value="1"/>
</dbReference>
<reference evidence="3 4" key="1">
    <citation type="submission" date="2015-12" db="EMBL/GenBank/DDBJ databases">
        <title>Genome sequence of Tistrella mobilis MCCC 1A02139.</title>
        <authorList>
            <person name="Lu L."/>
            <person name="Lai Q."/>
            <person name="Shao Z."/>
            <person name="Qian P."/>
        </authorList>
    </citation>
    <scope>NUCLEOTIDE SEQUENCE [LARGE SCALE GENOMIC DNA]</scope>
    <source>
        <strain evidence="3 4">MCCC 1A02139</strain>
    </source>
</reference>
<feature type="chain" id="PRO_5007836724" description="Integral membrane protein" evidence="2">
    <location>
        <begin position="21"/>
        <end position="167"/>
    </location>
</feature>
<dbReference type="EMBL" id="LPZR01000163">
    <property type="protein sequence ID" value="KYO52090.1"/>
    <property type="molecule type" value="Genomic_DNA"/>
</dbReference>
<feature type="region of interest" description="Disordered" evidence="1">
    <location>
        <begin position="29"/>
        <end position="67"/>
    </location>
</feature>
<keyword evidence="2" id="KW-0732">Signal</keyword>
<gene>
    <name evidence="3" type="ORF">AUP44_06315</name>
</gene>
<protein>
    <recommendedName>
        <fullName evidence="5">Integral membrane protein</fullName>
    </recommendedName>
</protein>
<organism evidence="3 4">
    <name type="scientific">Tistrella mobilis</name>
    <dbReference type="NCBI Taxonomy" id="171437"/>
    <lineage>
        <taxon>Bacteria</taxon>
        <taxon>Pseudomonadati</taxon>
        <taxon>Pseudomonadota</taxon>
        <taxon>Alphaproteobacteria</taxon>
        <taxon>Geminicoccales</taxon>
        <taxon>Geminicoccaceae</taxon>
        <taxon>Tistrella</taxon>
    </lineage>
</organism>
<evidence type="ECO:0008006" key="5">
    <source>
        <dbReference type="Google" id="ProtNLM"/>
    </source>
</evidence>
<feature type="signal peptide" evidence="2">
    <location>
        <begin position="1"/>
        <end position="20"/>
    </location>
</feature>
<dbReference type="NCBIfam" id="NF040487">
    <property type="entry name" value="T3SS_CigR_fam"/>
    <property type="match status" value="1"/>
</dbReference>
<evidence type="ECO:0000256" key="1">
    <source>
        <dbReference type="SAM" id="MobiDB-lite"/>
    </source>
</evidence>
<name>A0A162KU20_9PROT</name>
<dbReference type="Proteomes" id="UP000075787">
    <property type="component" value="Unassembled WGS sequence"/>
</dbReference>